<dbReference type="AlphaFoldDB" id="A0A679I8D7"/>
<dbReference type="PANTHER" id="PTHR43736">
    <property type="entry name" value="ADP-RIBOSE PYROPHOSPHATASE"/>
    <property type="match status" value="1"/>
</dbReference>
<comment type="similarity">
    <text evidence="1">Belongs to the Nudix hydrolase family.</text>
</comment>
<dbReference type="KEGG" id="esg:EsVE80_13710"/>
<dbReference type="Gene3D" id="6.10.250.1120">
    <property type="match status" value="1"/>
</dbReference>
<evidence type="ECO:0000313" key="4">
    <source>
        <dbReference type="Proteomes" id="UP000502998"/>
    </source>
</evidence>
<dbReference type="InterPro" id="IPR000086">
    <property type="entry name" value="NUDIX_hydrolase_dom"/>
</dbReference>
<dbReference type="InterPro" id="IPR015797">
    <property type="entry name" value="NUDIX_hydrolase-like_dom_sf"/>
</dbReference>
<dbReference type="Pfam" id="PF12535">
    <property type="entry name" value="Nudix_N"/>
    <property type="match status" value="1"/>
</dbReference>
<dbReference type="RefSeq" id="WP_173103079.1">
    <property type="nucleotide sequence ID" value="NZ_AP022822.1"/>
</dbReference>
<dbReference type="EMBL" id="AP022822">
    <property type="protein sequence ID" value="BCA85848.1"/>
    <property type="molecule type" value="Genomic_DNA"/>
</dbReference>
<organism evidence="3 4">
    <name type="scientific">Enterococcus saigonensis</name>
    <dbReference type="NCBI Taxonomy" id="1805431"/>
    <lineage>
        <taxon>Bacteria</taxon>
        <taxon>Bacillati</taxon>
        <taxon>Bacillota</taxon>
        <taxon>Bacilli</taxon>
        <taxon>Lactobacillales</taxon>
        <taxon>Enterococcaceae</taxon>
        <taxon>Enterococcus</taxon>
    </lineage>
</organism>
<dbReference type="InterPro" id="IPR059176">
    <property type="entry name" value="UDP-X_N"/>
</dbReference>
<sequence>MKKQLALLLNELQGIGQSGKKYGRDVFDQERYEQLLIVTSKLMNLLTNWDDEQIQQYLYTDDGYATPKVDVRSVVFVEDKLLLVKEKSDNSWTLPGGWGDIGYSPFEVAAKETLEEAGISVKPLQLIAVKDKTKHDYPESLTYVYKLFVYCEALDTTVTPGVETRDADFFDQTESKKLKLSLARTSKEDIKEAFAYHHQPKNTVCD</sequence>
<evidence type="ECO:0000256" key="1">
    <source>
        <dbReference type="ARBA" id="ARBA00005582"/>
    </source>
</evidence>
<proteinExistence type="inferred from homology"/>
<dbReference type="PROSITE" id="PS51462">
    <property type="entry name" value="NUDIX"/>
    <property type="match status" value="1"/>
</dbReference>
<feature type="domain" description="Nudix hydrolase" evidence="2">
    <location>
        <begin position="66"/>
        <end position="196"/>
    </location>
</feature>
<evidence type="ECO:0000313" key="3">
    <source>
        <dbReference type="EMBL" id="BCA85848.1"/>
    </source>
</evidence>
<dbReference type="Proteomes" id="UP000502998">
    <property type="component" value="Chromosome"/>
</dbReference>
<dbReference type="Pfam" id="PF00293">
    <property type="entry name" value="NUDIX"/>
    <property type="match status" value="1"/>
</dbReference>
<dbReference type="PANTHER" id="PTHR43736:SF1">
    <property type="entry name" value="DIHYDRONEOPTERIN TRIPHOSPHATE DIPHOSPHATASE"/>
    <property type="match status" value="1"/>
</dbReference>
<evidence type="ECO:0000259" key="2">
    <source>
        <dbReference type="PROSITE" id="PS51462"/>
    </source>
</evidence>
<dbReference type="Gene3D" id="3.90.79.10">
    <property type="entry name" value="Nucleoside Triphosphate Pyrophosphohydrolase"/>
    <property type="match status" value="1"/>
</dbReference>
<accession>A0A679I8D7</accession>
<keyword evidence="4" id="KW-1185">Reference proteome</keyword>
<protein>
    <submittedName>
        <fullName evidence="3">ADP-ribose pyrophosphatase</fullName>
    </submittedName>
</protein>
<name>A0A679I8D7_9ENTE</name>
<reference evidence="3 4" key="1">
    <citation type="submission" date="2020-02" db="EMBL/GenBank/DDBJ databases">
        <title>Characterization of vanA genotype vancomycin-resistant Enterococcus saigonensis VE80.</title>
        <authorList>
            <person name="Harada T."/>
            <person name="Motooka D."/>
            <person name="Nakamura S."/>
            <person name="Yamamoto Y."/>
            <person name="Kawahara R."/>
            <person name="Kawatsu K."/>
        </authorList>
    </citation>
    <scope>NUCLEOTIDE SEQUENCE [LARGE SCALE GENOMIC DNA]</scope>
    <source>
        <strain evidence="3 4">VE80</strain>
    </source>
</reference>
<gene>
    <name evidence="3" type="ORF">EsVE80_13710</name>
</gene>
<dbReference type="SUPFAM" id="SSF55811">
    <property type="entry name" value="Nudix"/>
    <property type="match status" value="1"/>
</dbReference>